<protein>
    <submittedName>
        <fullName evidence="4">Acetyl esterase/lipase</fullName>
    </submittedName>
</protein>
<evidence type="ECO:0000313" key="5">
    <source>
        <dbReference type="Proteomes" id="UP000198992"/>
    </source>
</evidence>
<dbReference type="PANTHER" id="PTHR48081">
    <property type="entry name" value="AB HYDROLASE SUPERFAMILY PROTEIN C4A8.06C"/>
    <property type="match status" value="1"/>
</dbReference>
<dbReference type="GO" id="GO:0004806">
    <property type="term" value="F:triacylglycerol lipase activity"/>
    <property type="evidence" value="ECO:0007669"/>
    <property type="project" value="TreeGrafter"/>
</dbReference>
<reference evidence="4 5" key="1">
    <citation type="submission" date="2016-10" db="EMBL/GenBank/DDBJ databases">
        <authorList>
            <person name="de Groot N.N."/>
        </authorList>
    </citation>
    <scope>NUCLEOTIDE SEQUENCE [LARGE SCALE GENOMIC DNA]</scope>
    <source>
        <strain evidence="4 5">MT12</strain>
    </source>
</reference>
<evidence type="ECO:0000256" key="1">
    <source>
        <dbReference type="ARBA" id="ARBA00010515"/>
    </source>
</evidence>
<dbReference type="PANTHER" id="PTHR48081:SF30">
    <property type="entry name" value="ACETYL-HYDROLASE LIPR-RELATED"/>
    <property type="match status" value="1"/>
</dbReference>
<proteinExistence type="inferred from homology"/>
<feature type="domain" description="Alpha/beta hydrolase fold-3" evidence="3">
    <location>
        <begin position="71"/>
        <end position="270"/>
    </location>
</feature>
<evidence type="ECO:0000313" key="4">
    <source>
        <dbReference type="EMBL" id="SEC99413.1"/>
    </source>
</evidence>
<name>A0A1H4X1I0_9BRAD</name>
<dbReference type="InterPro" id="IPR013094">
    <property type="entry name" value="AB_hydrolase_3"/>
</dbReference>
<evidence type="ECO:0000259" key="3">
    <source>
        <dbReference type="Pfam" id="PF07859"/>
    </source>
</evidence>
<dbReference type="InterPro" id="IPR029058">
    <property type="entry name" value="AB_hydrolase_fold"/>
</dbReference>
<dbReference type="AlphaFoldDB" id="A0A1H4X1I0"/>
<dbReference type="Proteomes" id="UP000198992">
    <property type="component" value="Unassembled WGS sequence"/>
</dbReference>
<dbReference type="OrthoDB" id="9806180at2"/>
<sequence length="295" mass="31185">MSKQQLAAILEMSAQSPAPANATPAAMRAWIEGVASQLPPAENVQIKRVNCGPCDGELILPAGGDTSRLIILYHGGGFFFGSSRTHRVIASNLARAAGSAVLTPDYRLAPENPAPAAHDDAFAVYQWALKHGYAPGKVALHGDSSGGNLALATAVRARDAGLPRPAAVTLMSPWLDVAREGASHQGTPDDPVVSNEILELFTVRYLGDGDRKSPSVTPFYADFSGLPPTLVHVGTRERLHDDSVTVVARMKAAGVAADLKVFDGMSHNWQLYAPMLDEGMASIEECAAFIKAHQA</sequence>
<dbReference type="SUPFAM" id="SSF53474">
    <property type="entry name" value="alpha/beta-Hydrolases"/>
    <property type="match status" value="1"/>
</dbReference>
<dbReference type="RefSeq" id="WP_092116966.1">
    <property type="nucleotide sequence ID" value="NZ_FNTH01000001.1"/>
</dbReference>
<organism evidence="4 5">
    <name type="scientific">Bradyrhizobium erythrophlei</name>
    <dbReference type="NCBI Taxonomy" id="1437360"/>
    <lineage>
        <taxon>Bacteria</taxon>
        <taxon>Pseudomonadati</taxon>
        <taxon>Pseudomonadota</taxon>
        <taxon>Alphaproteobacteria</taxon>
        <taxon>Hyphomicrobiales</taxon>
        <taxon>Nitrobacteraceae</taxon>
        <taxon>Bradyrhizobium</taxon>
    </lineage>
</organism>
<dbReference type="Pfam" id="PF07859">
    <property type="entry name" value="Abhydrolase_3"/>
    <property type="match status" value="1"/>
</dbReference>
<gene>
    <name evidence="4" type="ORF">SAMN05444164_3337</name>
</gene>
<comment type="similarity">
    <text evidence="1">Belongs to the 'GDXG' lipolytic enzyme family.</text>
</comment>
<keyword evidence="2" id="KW-0378">Hydrolase</keyword>
<dbReference type="EMBL" id="FNTH01000001">
    <property type="protein sequence ID" value="SEC99413.1"/>
    <property type="molecule type" value="Genomic_DNA"/>
</dbReference>
<dbReference type="Gene3D" id="3.40.50.1820">
    <property type="entry name" value="alpha/beta hydrolase"/>
    <property type="match status" value="1"/>
</dbReference>
<accession>A0A1H4X1I0</accession>
<evidence type="ECO:0000256" key="2">
    <source>
        <dbReference type="ARBA" id="ARBA00022801"/>
    </source>
</evidence>
<dbReference type="InterPro" id="IPR050300">
    <property type="entry name" value="GDXG_lipolytic_enzyme"/>
</dbReference>